<evidence type="ECO:0000256" key="2">
    <source>
        <dbReference type="ARBA" id="ARBA00022900"/>
    </source>
</evidence>
<evidence type="ECO:0000313" key="6">
    <source>
        <dbReference type="WBParaSite" id="ACRNAN_Path_358.g1357.t1"/>
    </source>
</evidence>
<reference evidence="6" key="1">
    <citation type="submission" date="2022-11" db="UniProtKB">
        <authorList>
            <consortium name="WormBaseParasite"/>
        </authorList>
    </citation>
    <scope>IDENTIFICATION</scope>
</reference>
<organism evidence="5 6">
    <name type="scientific">Acrobeloides nanus</name>
    <dbReference type="NCBI Taxonomy" id="290746"/>
    <lineage>
        <taxon>Eukaryota</taxon>
        <taxon>Metazoa</taxon>
        <taxon>Ecdysozoa</taxon>
        <taxon>Nematoda</taxon>
        <taxon>Chromadorea</taxon>
        <taxon>Rhabditida</taxon>
        <taxon>Tylenchina</taxon>
        <taxon>Cephalobomorpha</taxon>
        <taxon>Cephaloboidea</taxon>
        <taxon>Cephalobidae</taxon>
        <taxon>Acrobeloides</taxon>
    </lineage>
</organism>
<name>A0A914C5P5_9BILA</name>
<proteinExistence type="predicted"/>
<dbReference type="InterPro" id="IPR002919">
    <property type="entry name" value="TIL_dom"/>
</dbReference>
<dbReference type="InterPro" id="IPR051368">
    <property type="entry name" value="SerProtInhib-TIL_Domain"/>
</dbReference>
<feature type="domain" description="TIL" evidence="4">
    <location>
        <begin position="55"/>
        <end position="99"/>
    </location>
</feature>
<protein>
    <submittedName>
        <fullName evidence="6">TIL domain-containing protein</fullName>
    </submittedName>
</protein>
<dbReference type="InterPro" id="IPR036084">
    <property type="entry name" value="Ser_inhib-like_sf"/>
</dbReference>
<evidence type="ECO:0000259" key="4">
    <source>
        <dbReference type="Pfam" id="PF01826"/>
    </source>
</evidence>
<dbReference type="Gene3D" id="2.10.25.10">
    <property type="entry name" value="Laminin"/>
    <property type="match status" value="1"/>
</dbReference>
<evidence type="ECO:0000256" key="1">
    <source>
        <dbReference type="ARBA" id="ARBA00022690"/>
    </source>
</evidence>
<dbReference type="CDD" id="cd19941">
    <property type="entry name" value="TIL"/>
    <property type="match status" value="1"/>
</dbReference>
<keyword evidence="5" id="KW-1185">Reference proteome</keyword>
<sequence length="217" mass="23659">MKKILYFVTVVRDGYLVTDDRDGCPFTILFYYADLAQQCPENEEIKQAEVSEPGCTACEPTCTNQNPMCEGICAPSDKCFCKEGFVRNELGKCIKPKNCPNKIRVTRHLKKRQVGVGTGVYVPGAGLYGNAGLVGNGLYSNGVGYGVGGEPPAACRANEVWHQCGLACIQTCQNPAVRFKSLKVYNIFVHVEQTKSGINAVLHASKLAKIQLYALKV</sequence>
<evidence type="ECO:0000256" key="3">
    <source>
        <dbReference type="ARBA" id="ARBA00023157"/>
    </source>
</evidence>
<dbReference type="AlphaFoldDB" id="A0A914C5P5"/>
<dbReference type="Proteomes" id="UP000887540">
    <property type="component" value="Unplaced"/>
</dbReference>
<dbReference type="SUPFAM" id="SSF57567">
    <property type="entry name" value="Serine protease inhibitors"/>
    <property type="match status" value="1"/>
</dbReference>
<dbReference type="PANTHER" id="PTHR23259:SF70">
    <property type="entry name" value="ACCESSORY GLAND PROTEIN ACP62F-RELATED"/>
    <property type="match status" value="1"/>
</dbReference>
<dbReference type="Pfam" id="PF01826">
    <property type="entry name" value="TIL"/>
    <property type="match status" value="1"/>
</dbReference>
<dbReference type="GO" id="GO:0004867">
    <property type="term" value="F:serine-type endopeptidase inhibitor activity"/>
    <property type="evidence" value="ECO:0007669"/>
    <property type="project" value="UniProtKB-KW"/>
</dbReference>
<keyword evidence="1" id="KW-0646">Protease inhibitor</keyword>
<dbReference type="PANTHER" id="PTHR23259">
    <property type="entry name" value="RIDDLE"/>
    <property type="match status" value="1"/>
</dbReference>
<accession>A0A914C5P5</accession>
<keyword evidence="3" id="KW-1015">Disulfide bond</keyword>
<evidence type="ECO:0000313" key="5">
    <source>
        <dbReference type="Proteomes" id="UP000887540"/>
    </source>
</evidence>
<dbReference type="WBParaSite" id="ACRNAN_Path_358.g1357.t1">
    <property type="protein sequence ID" value="ACRNAN_Path_358.g1357.t1"/>
    <property type="gene ID" value="ACRNAN_Path_358.g1357"/>
</dbReference>
<keyword evidence="2" id="KW-0722">Serine protease inhibitor</keyword>